<dbReference type="PROSITE" id="PS00678">
    <property type="entry name" value="WD_REPEATS_1"/>
    <property type="match status" value="1"/>
</dbReference>
<dbReference type="InterPro" id="IPR001680">
    <property type="entry name" value="WD40_rpt"/>
</dbReference>
<evidence type="ECO:0000256" key="3">
    <source>
        <dbReference type="PROSITE-ProRule" id="PRU00221"/>
    </source>
</evidence>
<dbReference type="InterPro" id="IPR059157">
    <property type="entry name" value="WDR36-Utp21_N"/>
</dbReference>
<dbReference type="PANTHER" id="PTHR22840">
    <property type="entry name" value="WD REPEAT-CONTAINING PROTEIN 36"/>
    <property type="match status" value="1"/>
</dbReference>
<dbReference type="SUPFAM" id="SSF50998">
    <property type="entry name" value="Quinoprotein alcohol dehydrogenase-like"/>
    <property type="match status" value="1"/>
</dbReference>
<dbReference type="Pfam" id="PF04192">
    <property type="entry name" value="Utp21"/>
    <property type="match status" value="1"/>
</dbReference>
<dbReference type="InterPro" id="IPR007319">
    <property type="entry name" value="WDR36/Utp21_C"/>
</dbReference>
<dbReference type="OMA" id="CIYAWRA"/>
<dbReference type="CDD" id="cd00200">
    <property type="entry name" value="WD40"/>
    <property type="match status" value="1"/>
</dbReference>
<name>A0A0E9NEL4_SAICN</name>
<protein>
    <submittedName>
        <fullName evidence="7">Uncharacterized protein</fullName>
    </submittedName>
</protein>
<dbReference type="PANTHER" id="PTHR22840:SF12">
    <property type="entry name" value="WD REPEAT-CONTAINING PROTEIN 36"/>
    <property type="match status" value="1"/>
</dbReference>
<gene>
    <name evidence="7" type="ORF">G7K_2462-t1</name>
</gene>
<dbReference type="PROSITE" id="PS50294">
    <property type="entry name" value="WD_REPEATS_REGION"/>
    <property type="match status" value="2"/>
</dbReference>
<reference evidence="7 8" key="3">
    <citation type="journal article" date="2015" name="Genome Announc.">
        <title>Draft Genome Sequence of the Archiascomycetous Yeast Saitoella complicata.</title>
        <authorList>
            <person name="Yamauchi K."/>
            <person name="Kondo S."/>
            <person name="Hamamoto M."/>
            <person name="Takahashi Y."/>
            <person name="Ogura Y."/>
            <person name="Hayashi T."/>
            <person name="Nishida H."/>
        </authorList>
    </citation>
    <scope>NUCLEOTIDE SEQUENCE [LARGE SCALE GENOMIC DNA]</scope>
    <source>
        <strain evidence="7 8">NRRL Y-17804</strain>
    </source>
</reference>
<keyword evidence="8" id="KW-1185">Reference proteome</keyword>
<reference evidence="7 8" key="2">
    <citation type="journal article" date="2014" name="J. Gen. Appl. Microbiol.">
        <title>The early diverging ascomycetous budding yeast Saitoella complicata has three histone deacetylases belonging to the Clr6, Hos2, and Rpd3 lineages.</title>
        <authorList>
            <person name="Nishida H."/>
            <person name="Matsumoto T."/>
            <person name="Kondo S."/>
            <person name="Hamamoto M."/>
            <person name="Yoshikawa H."/>
        </authorList>
    </citation>
    <scope>NUCLEOTIDE SEQUENCE [LARGE SCALE GENOMIC DNA]</scope>
    <source>
        <strain evidence="7 8">NRRL Y-17804</strain>
    </source>
</reference>
<organism evidence="7 8">
    <name type="scientific">Saitoella complicata (strain BCRC 22490 / CBS 7301 / JCM 7358 / NBRC 10748 / NRRL Y-17804)</name>
    <dbReference type="NCBI Taxonomy" id="698492"/>
    <lineage>
        <taxon>Eukaryota</taxon>
        <taxon>Fungi</taxon>
        <taxon>Dikarya</taxon>
        <taxon>Ascomycota</taxon>
        <taxon>Taphrinomycotina</taxon>
        <taxon>Taphrinomycotina incertae sedis</taxon>
        <taxon>Saitoella</taxon>
    </lineage>
</organism>
<dbReference type="InterPro" id="IPR011047">
    <property type="entry name" value="Quinoprotein_ADH-like_sf"/>
</dbReference>
<evidence type="ECO:0000259" key="6">
    <source>
        <dbReference type="Pfam" id="PF25171"/>
    </source>
</evidence>
<feature type="repeat" description="WD" evidence="3">
    <location>
        <begin position="263"/>
        <end position="298"/>
    </location>
</feature>
<dbReference type="GO" id="GO:0006364">
    <property type="term" value="P:rRNA processing"/>
    <property type="evidence" value="ECO:0007669"/>
    <property type="project" value="InterPro"/>
</dbReference>
<proteinExistence type="predicted"/>
<feature type="region of interest" description="Disordered" evidence="4">
    <location>
        <begin position="1"/>
        <end position="23"/>
    </location>
</feature>
<evidence type="ECO:0000256" key="4">
    <source>
        <dbReference type="SAM" id="MobiDB-lite"/>
    </source>
</evidence>
<feature type="repeat" description="WD" evidence="3">
    <location>
        <begin position="300"/>
        <end position="331"/>
    </location>
</feature>
<dbReference type="InterPro" id="IPR015943">
    <property type="entry name" value="WD40/YVTN_repeat-like_dom_sf"/>
</dbReference>
<keyword evidence="2" id="KW-0677">Repeat</keyword>
<dbReference type="GO" id="GO:0032040">
    <property type="term" value="C:small-subunit processome"/>
    <property type="evidence" value="ECO:0007669"/>
    <property type="project" value="InterPro"/>
</dbReference>
<evidence type="ECO:0000256" key="1">
    <source>
        <dbReference type="ARBA" id="ARBA00022574"/>
    </source>
</evidence>
<dbReference type="GO" id="GO:0034388">
    <property type="term" value="C:Pwp2p-containing subcomplex of 90S preribosome"/>
    <property type="evidence" value="ECO:0007669"/>
    <property type="project" value="TreeGrafter"/>
</dbReference>
<feature type="domain" description="WDR36/Utp21 C-terminal" evidence="5">
    <location>
        <begin position="711"/>
        <end position="925"/>
    </location>
</feature>
<keyword evidence="1 3" id="KW-0853">WD repeat</keyword>
<dbReference type="SMART" id="SM00320">
    <property type="entry name" value="WD40"/>
    <property type="match status" value="9"/>
</dbReference>
<dbReference type="AlphaFoldDB" id="A0A0E9NEL4"/>
<comment type="caution">
    <text evidence="7">The sequence shown here is derived from an EMBL/GenBank/DDBJ whole genome shotgun (WGS) entry which is preliminary data.</text>
</comment>
<dbReference type="EMBL" id="BACD03000014">
    <property type="protein sequence ID" value="GAO48284.1"/>
    <property type="molecule type" value="Genomic_DNA"/>
</dbReference>
<dbReference type="Proteomes" id="UP000033140">
    <property type="component" value="Unassembled WGS sequence"/>
</dbReference>
<evidence type="ECO:0000313" key="7">
    <source>
        <dbReference type="EMBL" id="GAO48284.1"/>
    </source>
</evidence>
<evidence type="ECO:0000313" key="8">
    <source>
        <dbReference type="Proteomes" id="UP000033140"/>
    </source>
</evidence>
<feature type="domain" description="WDR36/Utp21 N-terminal" evidence="6">
    <location>
        <begin position="63"/>
        <end position="334"/>
    </location>
</feature>
<dbReference type="STRING" id="698492.A0A0E9NEL4"/>
<reference evidence="7 8" key="1">
    <citation type="journal article" date="2011" name="J. Gen. Appl. Microbiol.">
        <title>Draft genome sequencing of the enigmatic yeast Saitoella complicata.</title>
        <authorList>
            <person name="Nishida H."/>
            <person name="Hamamoto M."/>
            <person name="Sugiyama J."/>
        </authorList>
    </citation>
    <scope>NUCLEOTIDE SEQUENCE [LARGE SCALE GENOMIC DNA]</scope>
    <source>
        <strain evidence="7 8">NRRL Y-17804</strain>
    </source>
</reference>
<dbReference type="OrthoDB" id="10250769at2759"/>
<dbReference type="Pfam" id="PF25171">
    <property type="entry name" value="Beta-prop_WDR36-Utp21_1st"/>
    <property type="match status" value="1"/>
</dbReference>
<evidence type="ECO:0000259" key="5">
    <source>
        <dbReference type="Pfam" id="PF04192"/>
    </source>
</evidence>
<dbReference type="RefSeq" id="XP_019021912.1">
    <property type="nucleotide sequence ID" value="XM_019170815.1"/>
</dbReference>
<accession>A0A0E9NEL4</accession>
<evidence type="ECO:0000256" key="2">
    <source>
        <dbReference type="ARBA" id="ARBA00022737"/>
    </source>
</evidence>
<feature type="repeat" description="WD" evidence="3">
    <location>
        <begin position="582"/>
        <end position="623"/>
    </location>
</feature>
<dbReference type="Pfam" id="PF25168">
    <property type="entry name" value="Beta-prop_WDR36-Utp21_2nd"/>
    <property type="match status" value="1"/>
</dbReference>
<dbReference type="Gene3D" id="2.130.10.10">
    <property type="entry name" value="YVTN repeat-like/Quinoprotein amine dehydrogenase"/>
    <property type="match status" value="2"/>
</dbReference>
<dbReference type="PROSITE" id="PS50082">
    <property type="entry name" value="WD_REPEATS_2"/>
    <property type="match status" value="3"/>
</dbReference>
<dbReference type="InterPro" id="IPR019775">
    <property type="entry name" value="WD40_repeat_CS"/>
</dbReference>
<sequence>MSVEQTRQKRRRHAPSAIAHPTSSLVKAEAQRPSRIFSPFRSLGHVSNHIPLDIQVRGAQYLVTTSVGRAFQTYDAAKLNLLFVGLQAKAPIAALKSHGNIMFAASGNQVLAYKRGKLIFTIEPPTANVGTITHLEVFGDYVIAATDVNHITTYRLTPTADAAELWTHITLPSKSIRITALAHPPTYLNKIFVGFSNGKYAVWNIRTGRQVYTSPAAFPAAITCVSHSPVIDVLSIGCADGTVLVHNVKADETYLTFKAQHRITALSFRTDGPQHLATATSNGDICIWDLNKSKILHVVRNAHSAAVTSVQFLNGQPVMVSASPDNSLKEWIFDSLESAVPRVLRQRSGHSAPSTKIRFYGPASHWLLSGSRDKSLRGFSLWNDSQTTELSQGPGTAKLAASRGVTVDEVKLSEIVAVAAATAREKDWDNVLTAHKDDNAARTWNWQSRRLGAFTLPTSDKTAIKSVAVSVCGNFGMVGSSGGVVDMYNLQSGIWRRKFEGASKAVTGVVSDGLNKHVITTSLDGKVRFYNFNSGVLVTELDMGSAVTSTELHRSSDLLALACDDLSLRIIDIETRKVVRELWGHTNRITDIAFTPDGRWLISASLDSTIRTWDLPTGHLIDGVRVGSICTSLAFSPTSDFLATVHVDGIGINLWTNRSQFVPVSARHMTESEITAISMPSVGGEGGAGLLDAAFEEAEEESTEGDFESAEQLSEKMLTLSLVPRSRWQTLLNLETIKMRNKPKEAPKVPEKAPFFLPTTKELSSGAFVEDAKKTEAANTADGKKGRKALAGVGADFDAEGPFARLLREGNESGDFSAFIEYLKSLPPSTTDLEIRSMQIRPPLTLLTLFIRALTSRLRSKRDYELVQAWMATFLKIHGDVLVANRDDVPELRQALEAWRGEQEREGRRLGELVGYTAGVIGYIRGQ</sequence>